<dbReference type="AlphaFoldDB" id="A0A9D1F0A0"/>
<evidence type="ECO:0000259" key="12">
    <source>
        <dbReference type="PROSITE" id="PS51900"/>
    </source>
</evidence>
<dbReference type="Gene3D" id="1.10.150.130">
    <property type="match status" value="1"/>
</dbReference>
<dbReference type="HAMAP" id="MF_01808">
    <property type="entry name" value="Recomb_XerC_XerD"/>
    <property type="match status" value="1"/>
</dbReference>
<dbReference type="SUPFAM" id="SSF56349">
    <property type="entry name" value="DNA breaking-rejoining enzymes"/>
    <property type="match status" value="1"/>
</dbReference>
<dbReference type="InterPro" id="IPR001995">
    <property type="entry name" value="Peptidase_A2_cat"/>
</dbReference>
<comment type="function">
    <text evidence="9">Site-specific tyrosine recombinase, which acts by catalyzing the cutting and rejoining of the recombining DNA molecules. The XerC-XerD complex is essential to convert dimers of the bacterial chromosome into monomers to permit their segregation at cell division. It also contributes to the segregational stability of plasmids.</text>
</comment>
<dbReference type="Pfam" id="PF02899">
    <property type="entry name" value="Phage_int_SAM_1"/>
    <property type="match status" value="1"/>
</dbReference>
<name>A0A9D1F0A0_9BACT</name>
<dbReference type="GO" id="GO:0005737">
    <property type="term" value="C:cytoplasm"/>
    <property type="evidence" value="ECO:0007669"/>
    <property type="project" value="UniProtKB-SubCell"/>
</dbReference>
<proteinExistence type="inferred from homology"/>
<dbReference type="EMBL" id="DVIU01000203">
    <property type="protein sequence ID" value="HIS36984.1"/>
    <property type="molecule type" value="Genomic_DNA"/>
</dbReference>
<dbReference type="GO" id="GO:0009037">
    <property type="term" value="F:tyrosine-based site-specific recombinase activity"/>
    <property type="evidence" value="ECO:0007669"/>
    <property type="project" value="UniProtKB-UniRule"/>
</dbReference>
<dbReference type="Pfam" id="PF00589">
    <property type="entry name" value="Phage_integrase"/>
    <property type="match status" value="1"/>
</dbReference>
<dbReference type="InterPro" id="IPR050090">
    <property type="entry name" value="Tyrosine_recombinase_XerCD"/>
</dbReference>
<comment type="similarity">
    <text evidence="9">Belongs to the 'phage' integrase family. XerC subfamily.</text>
</comment>
<dbReference type="InterPro" id="IPR011010">
    <property type="entry name" value="DNA_brk_join_enz"/>
</dbReference>
<evidence type="ECO:0000256" key="3">
    <source>
        <dbReference type="ARBA" id="ARBA00022618"/>
    </source>
</evidence>
<gene>
    <name evidence="9" type="primary">xerC</name>
    <name evidence="13" type="ORF">IAC10_10220</name>
</gene>
<evidence type="ECO:0000256" key="1">
    <source>
        <dbReference type="ARBA" id="ARBA00004496"/>
    </source>
</evidence>
<comment type="subunit">
    <text evidence="9">Forms a cyclic heterotetrameric complex composed of two molecules of XerC and two molecules of XerD.</text>
</comment>
<evidence type="ECO:0000256" key="9">
    <source>
        <dbReference type="HAMAP-Rule" id="MF_01808"/>
    </source>
</evidence>
<dbReference type="PANTHER" id="PTHR30349:SF81">
    <property type="entry name" value="TYROSINE RECOMBINASE XERC"/>
    <property type="match status" value="1"/>
</dbReference>
<keyword evidence="7 9" id="KW-0233">DNA recombination</keyword>
<keyword evidence="5 9" id="KW-0229">DNA integration</keyword>
<dbReference type="InterPro" id="IPR013762">
    <property type="entry name" value="Integrase-like_cat_sf"/>
</dbReference>
<reference evidence="13" key="1">
    <citation type="submission" date="2020-10" db="EMBL/GenBank/DDBJ databases">
        <authorList>
            <person name="Gilroy R."/>
        </authorList>
    </citation>
    <scope>NUCLEOTIDE SEQUENCE</scope>
    <source>
        <strain evidence="13">6276</strain>
    </source>
</reference>
<keyword evidence="6 9" id="KW-0238">DNA-binding</keyword>
<reference evidence="13" key="2">
    <citation type="journal article" date="2021" name="PeerJ">
        <title>Extensive microbial diversity within the chicken gut microbiome revealed by metagenomics and culture.</title>
        <authorList>
            <person name="Gilroy R."/>
            <person name="Ravi A."/>
            <person name="Getino M."/>
            <person name="Pursley I."/>
            <person name="Horton D.L."/>
            <person name="Alikhan N.F."/>
            <person name="Baker D."/>
            <person name="Gharbi K."/>
            <person name="Hall N."/>
            <person name="Watson M."/>
            <person name="Adriaenssens E.M."/>
            <person name="Foster-Nyarko E."/>
            <person name="Jarju S."/>
            <person name="Secka A."/>
            <person name="Antonio M."/>
            <person name="Oren A."/>
            <person name="Chaudhuri R.R."/>
            <person name="La Ragione R."/>
            <person name="Hildebrand F."/>
            <person name="Pallen M.J."/>
        </authorList>
    </citation>
    <scope>NUCLEOTIDE SEQUENCE</scope>
    <source>
        <strain evidence="13">6276</strain>
    </source>
</reference>
<dbReference type="CDD" id="cd00798">
    <property type="entry name" value="INT_XerDC_C"/>
    <property type="match status" value="1"/>
</dbReference>
<dbReference type="GO" id="GO:0003677">
    <property type="term" value="F:DNA binding"/>
    <property type="evidence" value="ECO:0007669"/>
    <property type="project" value="UniProtKB-UniRule"/>
</dbReference>
<dbReference type="Proteomes" id="UP000823928">
    <property type="component" value="Unassembled WGS sequence"/>
</dbReference>
<feature type="domain" description="Peptidase A2" evidence="10">
    <location>
        <begin position="243"/>
        <end position="293"/>
    </location>
</feature>
<dbReference type="GO" id="GO:0004190">
    <property type="term" value="F:aspartic-type endopeptidase activity"/>
    <property type="evidence" value="ECO:0007669"/>
    <property type="project" value="InterPro"/>
</dbReference>
<keyword evidence="3 9" id="KW-0132">Cell division</keyword>
<evidence type="ECO:0000313" key="14">
    <source>
        <dbReference type="Proteomes" id="UP000823928"/>
    </source>
</evidence>
<protein>
    <recommendedName>
        <fullName evidence="9">Tyrosine recombinase XerC</fullName>
    </recommendedName>
</protein>
<feature type="domain" description="Tyr recombinase" evidence="11">
    <location>
        <begin position="107"/>
        <end position="284"/>
    </location>
</feature>
<dbReference type="InterPro" id="IPR023009">
    <property type="entry name" value="Tyrosine_recombinase_XerC/XerD"/>
</dbReference>
<feature type="active site" description="O-(3'-phospho-DNA)-tyrosine intermediate" evidence="9">
    <location>
        <position position="271"/>
    </location>
</feature>
<keyword evidence="8 9" id="KW-0131">Cell cycle</keyword>
<evidence type="ECO:0000256" key="5">
    <source>
        <dbReference type="ARBA" id="ARBA00022908"/>
    </source>
</evidence>
<comment type="subcellular location">
    <subcellularLocation>
        <location evidence="1 9">Cytoplasm</location>
    </subcellularLocation>
</comment>
<feature type="active site" evidence="9">
    <location>
        <position position="262"/>
    </location>
</feature>
<evidence type="ECO:0000256" key="2">
    <source>
        <dbReference type="ARBA" id="ARBA00022490"/>
    </source>
</evidence>
<feature type="active site" evidence="9">
    <location>
        <position position="236"/>
    </location>
</feature>
<dbReference type="Gene3D" id="1.10.443.10">
    <property type="entry name" value="Intergrase catalytic core"/>
    <property type="match status" value="1"/>
</dbReference>
<evidence type="ECO:0000256" key="7">
    <source>
        <dbReference type="ARBA" id="ARBA00023172"/>
    </source>
</evidence>
<dbReference type="GO" id="GO:0051301">
    <property type="term" value="P:cell division"/>
    <property type="evidence" value="ECO:0007669"/>
    <property type="project" value="UniProtKB-KW"/>
</dbReference>
<sequence length="293" mass="33371">MDVQNLSEYLEFLEVEKGLSENTIEAYRRDLSDFLRFCETSGIEDINAVRRTELNTYILKLHDENFTAATVVRKIASLRGYFKWLCANDIIKTDPALTLEQPKLPKRLPKVMTVQEIEQILNQKLDELHALIVELLYGCGLRVSELANINMNDIDVKSKYLQCLGKGSKERIVPLGKKAVAALKKYLPVRDFNVKKNNVATTKLLVNENGRILTRQDIYEFIHAQGEKIHKHISPHTLRHSFATHLLENGADLRIVQELLGHSDVSTTQLYTHVSKKRLKEVYFSINGTGGGV</sequence>
<feature type="active site" evidence="9">
    <location>
        <position position="166"/>
    </location>
</feature>
<dbReference type="NCBIfam" id="NF001399">
    <property type="entry name" value="PRK00283.1"/>
    <property type="match status" value="1"/>
</dbReference>
<evidence type="ECO:0000256" key="4">
    <source>
        <dbReference type="ARBA" id="ARBA00022829"/>
    </source>
</evidence>
<evidence type="ECO:0000259" key="10">
    <source>
        <dbReference type="PROSITE" id="PS50175"/>
    </source>
</evidence>
<accession>A0A9D1F0A0</accession>
<dbReference type="GO" id="GO:0006508">
    <property type="term" value="P:proteolysis"/>
    <property type="evidence" value="ECO:0007669"/>
    <property type="project" value="InterPro"/>
</dbReference>
<evidence type="ECO:0000256" key="6">
    <source>
        <dbReference type="ARBA" id="ARBA00023125"/>
    </source>
</evidence>
<organism evidence="13 14">
    <name type="scientific">Candidatus Scatousia excrementigallinarum</name>
    <dbReference type="NCBI Taxonomy" id="2840935"/>
    <lineage>
        <taxon>Bacteria</taxon>
        <taxon>Candidatus Scatousia</taxon>
    </lineage>
</organism>
<dbReference type="PROSITE" id="PS51898">
    <property type="entry name" value="TYR_RECOMBINASE"/>
    <property type="match status" value="1"/>
</dbReference>
<feature type="domain" description="Core-binding (CB)" evidence="12">
    <location>
        <begin position="1"/>
        <end position="86"/>
    </location>
</feature>
<dbReference type="InterPro" id="IPR010998">
    <property type="entry name" value="Integrase_recombinase_N"/>
</dbReference>
<dbReference type="PANTHER" id="PTHR30349">
    <property type="entry name" value="PHAGE INTEGRASE-RELATED"/>
    <property type="match status" value="1"/>
</dbReference>
<evidence type="ECO:0000313" key="13">
    <source>
        <dbReference type="EMBL" id="HIS36984.1"/>
    </source>
</evidence>
<dbReference type="PROSITE" id="PS50175">
    <property type="entry name" value="ASP_PROT_RETROV"/>
    <property type="match status" value="1"/>
</dbReference>
<keyword evidence="4 9" id="KW-0159">Chromosome partition</keyword>
<keyword evidence="2 9" id="KW-0963">Cytoplasm</keyword>
<feature type="active site" evidence="9">
    <location>
        <position position="239"/>
    </location>
</feature>
<dbReference type="PROSITE" id="PS51900">
    <property type="entry name" value="CB"/>
    <property type="match status" value="1"/>
</dbReference>
<comment type="caution">
    <text evidence="13">The sequence shown here is derived from an EMBL/GenBank/DDBJ whole genome shotgun (WGS) entry which is preliminary data.</text>
</comment>
<dbReference type="InterPro" id="IPR044068">
    <property type="entry name" value="CB"/>
</dbReference>
<dbReference type="GO" id="GO:0007059">
    <property type="term" value="P:chromosome segregation"/>
    <property type="evidence" value="ECO:0007669"/>
    <property type="project" value="UniProtKB-UniRule"/>
</dbReference>
<dbReference type="InterPro" id="IPR004107">
    <property type="entry name" value="Integrase_SAM-like_N"/>
</dbReference>
<dbReference type="NCBIfam" id="NF040815">
    <property type="entry name" value="recomb_XerA_Arch"/>
    <property type="match status" value="1"/>
</dbReference>
<dbReference type="GO" id="GO:0006313">
    <property type="term" value="P:DNA transposition"/>
    <property type="evidence" value="ECO:0007669"/>
    <property type="project" value="UniProtKB-UniRule"/>
</dbReference>
<feature type="active site" evidence="9">
    <location>
        <position position="142"/>
    </location>
</feature>
<evidence type="ECO:0000256" key="8">
    <source>
        <dbReference type="ARBA" id="ARBA00023306"/>
    </source>
</evidence>
<evidence type="ECO:0000259" key="11">
    <source>
        <dbReference type="PROSITE" id="PS51898"/>
    </source>
</evidence>
<dbReference type="InterPro" id="IPR002104">
    <property type="entry name" value="Integrase_catalytic"/>
</dbReference>